<organism evidence="1 2">
    <name type="scientific">Flintibacter faecis</name>
    <dbReference type="NCBI Taxonomy" id="2763047"/>
    <lineage>
        <taxon>Bacteria</taxon>
        <taxon>Bacillati</taxon>
        <taxon>Bacillota</taxon>
        <taxon>Clostridia</taxon>
        <taxon>Eubacteriales</taxon>
        <taxon>Flintibacter</taxon>
    </lineage>
</organism>
<name>A0A8J6J3U7_9FIRM</name>
<dbReference type="Proteomes" id="UP000602260">
    <property type="component" value="Unassembled WGS sequence"/>
</dbReference>
<reference evidence="1" key="1">
    <citation type="submission" date="2020-08" db="EMBL/GenBank/DDBJ databases">
        <title>Genome public.</title>
        <authorList>
            <person name="Liu C."/>
            <person name="Sun Q."/>
        </authorList>
    </citation>
    <scope>NUCLEOTIDE SEQUENCE</scope>
    <source>
        <strain evidence="1">BX5</strain>
    </source>
</reference>
<dbReference type="SUPFAM" id="SSF52540">
    <property type="entry name" value="P-loop containing nucleoside triphosphate hydrolases"/>
    <property type="match status" value="1"/>
</dbReference>
<evidence type="ECO:0000313" key="2">
    <source>
        <dbReference type="Proteomes" id="UP000602260"/>
    </source>
</evidence>
<protein>
    <submittedName>
        <fullName evidence="1">Cytidylate kinase-like family protein</fullName>
    </submittedName>
</protein>
<dbReference type="Pfam" id="PF13189">
    <property type="entry name" value="Cytidylate_kin2"/>
    <property type="match status" value="1"/>
</dbReference>
<proteinExistence type="predicted"/>
<comment type="caution">
    <text evidence="1">The sequence shown here is derived from an EMBL/GenBank/DDBJ whole genome shotgun (WGS) entry which is preliminary data.</text>
</comment>
<gene>
    <name evidence="1" type="ORF">H8S55_07870</name>
</gene>
<evidence type="ECO:0000313" key="1">
    <source>
        <dbReference type="EMBL" id="MBC5717234.1"/>
    </source>
</evidence>
<keyword evidence="2" id="KW-1185">Reference proteome</keyword>
<dbReference type="Gene3D" id="3.40.50.300">
    <property type="entry name" value="P-loop containing nucleotide triphosphate hydrolases"/>
    <property type="match status" value="1"/>
</dbReference>
<keyword evidence="1" id="KW-0808">Transferase</keyword>
<dbReference type="RefSeq" id="WP_186878514.1">
    <property type="nucleotide sequence ID" value="NZ_JACOPN010000004.1"/>
</dbReference>
<dbReference type="GO" id="GO:0016301">
    <property type="term" value="F:kinase activity"/>
    <property type="evidence" value="ECO:0007669"/>
    <property type="project" value="UniProtKB-KW"/>
</dbReference>
<accession>A0A8J6J3U7</accession>
<keyword evidence="1" id="KW-0418">Kinase</keyword>
<dbReference type="EMBL" id="JACOPN010000004">
    <property type="protein sequence ID" value="MBC5717234.1"/>
    <property type="molecule type" value="Genomic_DNA"/>
</dbReference>
<sequence length="339" mass="38920">MDDNMTMRLEIARRIYDLDAEVYRVLGSSLGRVFNSDRDMTVRRLANLMGDFTQGHYLRSELALISNMARTIPVKADRSRLMTEYNEILHALDKLPTNFNSLDILDPKMAHLNSLRLNRRFDQGNHLVVCIGRTYGSAGTDIGFALADALKINYYDSEIFTEVLERMEADPKSVQDRVSFAHKQNLNQSLGMDKNRGLKERLREFNRYHGLPTEDALFFNQSGLLCDMAKREDFIIMGRCADAILSNNGIPHISLFINAPFNLRVRRVMDTDGLDKKGAVKLLHQLDRRHRHYYEFYTGRRWGDPANYDLCLNSASYGIDGSVALVRQLIEKSRESAKD</sequence>
<dbReference type="InterPro" id="IPR027417">
    <property type="entry name" value="P-loop_NTPase"/>
</dbReference>
<dbReference type="AlphaFoldDB" id="A0A8J6J3U7"/>